<evidence type="ECO:0000256" key="4">
    <source>
        <dbReference type="ARBA" id="ARBA00013081"/>
    </source>
</evidence>
<dbReference type="PROSITE" id="PS00383">
    <property type="entry name" value="TYR_PHOSPHATASE_1"/>
    <property type="match status" value="1"/>
</dbReference>
<dbReference type="AlphaFoldDB" id="A0AAV7P3S8"/>
<keyword evidence="9" id="KW-0472">Membrane</keyword>
<dbReference type="FunFam" id="3.90.190.10:FF:000052">
    <property type="entry name" value="Dual specificity phosphatase 15"/>
    <property type="match status" value="1"/>
</dbReference>
<dbReference type="EC" id="3.1.3.16" evidence="4"/>
<dbReference type="GO" id="GO:0005886">
    <property type="term" value="C:plasma membrane"/>
    <property type="evidence" value="ECO:0007669"/>
    <property type="project" value="UniProtKB-SubCell"/>
</dbReference>
<dbReference type="GO" id="GO:0004722">
    <property type="term" value="F:protein serine/threonine phosphatase activity"/>
    <property type="evidence" value="ECO:0007669"/>
    <property type="project" value="UniProtKB-EC"/>
</dbReference>
<dbReference type="Gene3D" id="3.90.190.10">
    <property type="entry name" value="Protein tyrosine phosphatase superfamily"/>
    <property type="match status" value="1"/>
</dbReference>
<comment type="catalytic activity">
    <reaction evidence="12">
        <text>O-phospho-L-threonyl-[protein] + H2O = L-threonyl-[protein] + phosphate</text>
        <dbReference type="Rhea" id="RHEA:47004"/>
        <dbReference type="Rhea" id="RHEA-COMP:11060"/>
        <dbReference type="Rhea" id="RHEA-COMP:11605"/>
        <dbReference type="ChEBI" id="CHEBI:15377"/>
        <dbReference type="ChEBI" id="CHEBI:30013"/>
        <dbReference type="ChEBI" id="CHEBI:43474"/>
        <dbReference type="ChEBI" id="CHEBI:61977"/>
        <dbReference type="EC" id="3.1.3.16"/>
    </reaction>
</comment>
<organism evidence="18 19">
    <name type="scientific">Pleurodeles waltl</name>
    <name type="common">Iberian ribbed newt</name>
    <dbReference type="NCBI Taxonomy" id="8319"/>
    <lineage>
        <taxon>Eukaryota</taxon>
        <taxon>Metazoa</taxon>
        <taxon>Chordata</taxon>
        <taxon>Craniata</taxon>
        <taxon>Vertebrata</taxon>
        <taxon>Euteleostomi</taxon>
        <taxon>Amphibia</taxon>
        <taxon>Batrachia</taxon>
        <taxon>Caudata</taxon>
        <taxon>Salamandroidea</taxon>
        <taxon>Salamandridae</taxon>
        <taxon>Pleurodelinae</taxon>
        <taxon>Pleurodeles</taxon>
    </lineage>
</organism>
<dbReference type="Pfam" id="PF00782">
    <property type="entry name" value="DSPc"/>
    <property type="match status" value="1"/>
</dbReference>
<dbReference type="PANTHER" id="PTHR45948">
    <property type="entry name" value="DUAL SPECIFICITY PROTEIN PHOSPHATASE DDB_G0269404-RELATED"/>
    <property type="match status" value="1"/>
</dbReference>
<evidence type="ECO:0000256" key="1">
    <source>
        <dbReference type="ARBA" id="ARBA00004342"/>
    </source>
</evidence>
<evidence type="ECO:0000256" key="6">
    <source>
        <dbReference type="ARBA" id="ARBA00022707"/>
    </source>
</evidence>
<evidence type="ECO:0000256" key="9">
    <source>
        <dbReference type="ARBA" id="ARBA00023136"/>
    </source>
</evidence>
<comment type="similarity">
    <text evidence="2">Belongs to the protein-tyrosine phosphatase family. Non-receptor class dual specificity subfamily.</text>
</comment>
<protein>
    <recommendedName>
        <fullName evidence="14">Dual specificity protein phosphatase 15</fullName>
        <ecNumber evidence="4">3.1.3.16</ecNumber>
        <ecNumber evidence="3">3.1.3.48</ecNumber>
    </recommendedName>
</protein>
<dbReference type="PANTHER" id="PTHR45948:SF4">
    <property type="entry name" value="DUAL SPECIFICITY PROTEIN PHOSPHATASE 15"/>
    <property type="match status" value="1"/>
</dbReference>
<evidence type="ECO:0000256" key="12">
    <source>
        <dbReference type="ARBA" id="ARBA00048336"/>
    </source>
</evidence>
<evidence type="ECO:0000256" key="5">
    <source>
        <dbReference type="ARBA" id="ARBA00022475"/>
    </source>
</evidence>
<keyword evidence="7" id="KW-0378">Hydrolase</keyword>
<dbReference type="EMBL" id="JANPWB010000011">
    <property type="protein sequence ID" value="KAJ1122963.1"/>
    <property type="molecule type" value="Genomic_DNA"/>
</dbReference>
<dbReference type="SMART" id="SM00195">
    <property type="entry name" value="DSPc"/>
    <property type="match status" value="1"/>
</dbReference>
<evidence type="ECO:0000313" key="19">
    <source>
        <dbReference type="Proteomes" id="UP001066276"/>
    </source>
</evidence>
<dbReference type="Proteomes" id="UP001066276">
    <property type="component" value="Chromosome 7"/>
</dbReference>
<dbReference type="InterPro" id="IPR000340">
    <property type="entry name" value="Dual-sp_phosphatase_cat-dom"/>
</dbReference>
<sequence length="359" mass="39752">MGNGMNKILPSLYLGSLADSKDWIQLRRNGITHIISVLGKPQPLLQEFTYLCIPLPDSPEISIQKHFKECVTFIHFCRMKGGNCLVHCLAGISRSPTIVAAYIMTVTGLGSQQVLDAVKVLRPDINPNAGFRRQLEDYGQRAAKEVAGYLRERYGENPFDDKKHIMSVLQPEETQSKEGTETALKEQVPEPNPYAAAGSQLKGHDATAESDFQEPELRSRGVAGTRTNQQEQQLDTNDAEGTVNMQESLQETEGGTSSNLQELMHGREDSMGTRGARLVEGTGDLLQDPVCRCEEGAGSYSKTTVQGLERTVRTGNDMEGPMHRSRQRPQEAVQAGHRNSHPAVLRMKQSFFCIPRCLK</sequence>
<evidence type="ECO:0000256" key="11">
    <source>
        <dbReference type="ARBA" id="ARBA00047761"/>
    </source>
</evidence>
<dbReference type="GO" id="GO:0005829">
    <property type="term" value="C:cytosol"/>
    <property type="evidence" value="ECO:0007669"/>
    <property type="project" value="TreeGrafter"/>
</dbReference>
<evidence type="ECO:0000313" key="18">
    <source>
        <dbReference type="EMBL" id="KAJ1122963.1"/>
    </source>
</evidence>
<reference evidence="18" key="1">
    <citation type="journal article" date="2022" name="bioRxiv">
        <title>Sequencing and chromosome-scale assembly of the giantPleurodeles waltlgenome.</title>
        <authorList>
            <person name="Brown T."/>
            <person name="Elewa A."/>
            <person name="Iarovenko S."/>
            <person name="Subramanian E."/>
            <person name="Araus A.J."/>
            <person name="Petzold A."/>
            <person name="Susuki M."/>
            <person name="Suzuki K.-i.T."/>
            <person name="Hayashi T."/>
            <person name="Toyoda A."/>
            <person name="Oliveira C."/>
            <person name="Osipova E."/>
            <person name="Leigh N.D."/>
            <person name="Simon A."/>
            <person name="Yun M.H."/>
        </authorList>
    </citation>
    <scope>NUCLEOTIDE SEQUENCE</scope>
    <source>
        <strain evidence="18">20211129_DDA</strain>
        <tissue evidence="18">Liver</tissue>
    </source>
</reference>
<evidence type="ECO:0000256" key="13">
    <source>
        <dbReference type="ARBA" id="ARBA00051722"/>
    </source>
</evidence>
<dbReference type="SUPFAM" id="SSF52799">
    <property type="entry name" value="(Phosphotyrosine protein) phosphatases II"/>
    <property type="match status" value="1"/>
</dbReference>
<dbReference type="PROSITE" id="PS50054">
    <property type="entry name" value="TYR_PHOSPHATASE_DUAL"/>
    <property type="match status" value="1"/>
</dbReference>
<dbReference type="GO" id="GO:0007165">
    <property type="term" value="P:signal transduction"/>
    <property type="evidence" value="ECO:0007669"/>
    <property type="project" value="TreeGrafter"/>
</dbReference>
<dbReference type="PRINTS" id="PR01908">
    <property type="entry name" value="ADSPHPHTASE"/>
</dbReference>
<accession>A0AAV7P3S8</accession>
<feature type="domain" description="Tyrosine specific protein phosphatases" evidence="17">
    <location>
        <begin position="65"/>
        <end position="125"/>
    </location>
</feature>
<keyword evidence="5" id="KW-1003">Cell membrane</keyword>
<evidence type="ECO:0000256" key="14">
    <source>
        <dbReference type="ARBA" id="ARBA00068799"/>
    </source>
</evidence>
<keyword evidence="8" id="KW-0904">Protein phosphatase</keyword>
<evidence type="ECO:0000259" key="16">
    <source>
        <dbReference type="PROSITE" id="PS50054"/>
    </source>
</evidence>
<keyword evidence="6" id="KW-0519">Myristate</keyword>
<keyword evidence="10" id="KW-0449">Lipoprotein</keyword>
<dbReference type="InterPro" id="IPR016130">
    <property type="entry name" value="Tyr_Pase_AS"/>
</dbReference>
<gene>
    <name evidence="18" type="ORF">NDU88_001436</name>
</gene>
<dbReference type="GO" id="GO:0004725">
    <property type="term" value="F:protein tyrosine phosphatase activity"/>
    <property type="evidence" value="ECO:0007669"/>
    <property type="project" value="UniProtKB-EC"/>
</dbReference>
<feature type="region of interest" description="Disordered" evidence="15">
    <location>
        <begin position="170"/>
        <end position="239"/>
    </location>
</feature>
<evidence type="ECO:0000256" key="8">
    <source>
        <dbReference type="ARBA" id="ARBA00022912"/>
    </source>
</evidence>
<evidence type="ECO:0000256" key="10">
    <source>
        <dbReference type="ARBA" id="ARBA00023288"/>
    </source>
</evidence>
<dbReference type="InterPro" id="IPR000387">
    <property type="entry name" value="Tyr_Pase_dom"/>
</dbReference>
<dbReference type="InterPro" id="IPR029021">
    <property type="entry name" value="Prot-tyrosine_phosphatase-like"/>
</dbReference>
<dbReference type="EC" id="3.1.3.48" evidence="3"/>
<comment type="subcellular location">
    <subcellularLocation>
        <location evidence="1">Cell membrane</location>
        <topology evidence="1">Lipid-anchor</topology>
        <orientation evidence="1">Cytoplasmic side</orientation>
    </subcellularLocation>
</comment>
<dbReference type="PROSITE" id="PS50056">
    <property type="entry name" value="TYR_PHOSPHATASE_2"/>
    <property type="match status" value="1"/>
</dbReference>
<evidence type="ECO:0000256" key="7">
    <source>
        <dbReference type="ARBA" id="ARBA00022801"/>
    </source>
</evidence>
<comment type="catalytic activity">
    <reaction evidence="11">
        <text>O-phospho-L-seryl-[protein] + H2O = L-seryl-[protein] + phosphate</text>
        <dbReference type="Rhea" id="RHEA:20629"/>
        <dbReference type="Rhea" id="RHEA-COMP:9863"/>
        <dbReference type="Rhea" id="RHEA-COMP:11604"/>
        <dbReference type="ChEBI" id="CHEBI:15377"/>
        <dbReference type="ChEBI" id="CHEBI:29999"/>
        <dbReference type="ChEBI" id="CHEBI:43474"/>
        <dbReference type="ChEBI" id="CHEBI:83421"/>
        <dbReference type="EC" id="3.1.3.16"/>
    </reaction>
</comment>
<evidence type="ECO:0000259" key="17">
    <source>
        <dbReference type="PROSITE" id="PS50056"/>
    </source>
</evidence>
<comment type="catalytic activity">
    <reaction evidence="13">
        <text>O-phospho-L-tyrosyl-[protein] + H2O = L-tyrosyl-[protein] + phosphate</text>
        <dbReference type="Rhea" id="RHEA:10684"/>
        <dbReference type="Rhea" id="RHEA-COMP:10136"/>
        <dbReference type="Rhea" id="RHEA-COMP:20101"/>
        <dbReference type="ChEBI" id="CHEBI:15377"/>
        <dbReference type="ChEBI" id="CHEBI:43474"/>
        <dbReference type="ChEBI" id="CHEBI:46858"/>
        <dbReference type="ChEBI" id="CHEBI:61978"/>
        <dbReference type="EC" id="3.1.3.48"/>
    </reaction>
</comment>
<feature type="compositionally biased region" description="Polar residues" evidence="15">
    <location>
        <begin position="225"/>
        <end position="236"/>
    </location>
</feature>
<proteinExistence type="inferred from homology"/>
<name>A0AAV7P3S8_PLEWA</name>
<dbReference type="InterPro" id="IPR020422">
    <property type="entry name" value="TYR_PHOSPHATASE_DUAL_dom"/>
</dbReference>
<keyword evidence="19" id="KW-1185">Reference proteome</keyword>
<evidence type="ECO:0000256" key="3">
    <source>
        <dbReference type="ARBA" id="ARBA00013064"/>
    </source>
</evidence>
<evidence type="ECO:0000256" key="2">
    <source>
        <dbReference type="ARBA" id="ARBA00008601"/>
    </source>
</evidence>
<comment type="caution">
    <text evidence="18">The sequence shown here is derived from an EMBL/GenBank/DDBJ whole genome shotgun (WGS) entry which is preliminary data.</text>
</comment>
<feature type="compositionally biased region" description="Basic and acidic residues" evidence="15">
    <location>
        <begin position="174"/>
        <end position="188"/>
    </location>
</feature>
<evidence type="ECO:0000256" key="15">
    <source>
        <dbReference type="SAM" id="MobiDB-lite"/>
    </source>
</evidence>
<feature type="domain" description="Tyrosine-protein phosphatase" evidence="16">
    <location>
        <begin position="4"/>
        <end position="144"/>
    </location>
</feature>